<feature type="transmembrane region" description="Helical" evidence="6">
    <location>
        <begin position="610"/>
        <end position="634"/>
    </location>
</feature>
<name>B5CXG6_PHOPM</name>
<dbReference type="GO" id="GO:0022857">
    <property type="term" value="F:transmembrane transporter activity"/>
    <property type="evidence" value="ECO:0007669"/>
    <property type="project" value="TreeGrafter"/>
</dbReference>
<dbReference type="PANTHER" id="PTHR30572">
    <property type="entry name" value="MEMBRANE COMPONENT OF TRANSPORTER-RELATED"/>
    <property type="match status" value="1"/>
</dbReference>
<evidence type="ECO:0000256" key="3">
    <source>
        <dbReference type="ARBA" id="ARBA00022692"/>
    </source>
</evidence>
<dbReference type="Proteomes" id="UP000003452">
    <property type="component" value="Unassembled WGS sequence"/>
</dbReference>
<evidence type="ECO:0000313" key="9">
    <source>
        <dbReference type="EMBL" id="EDY96101.1"/>
    </source>
</evidence>
<evidence type="ECO:0000256" key="4">
    <source>
        <dbReference type="ARBA" id="ARBA00022989"/>
    </source>
</evidence>
<feature type="domain" description="ABC3 transporter permease C-terminal" evidence="7">
    <location>
        <begin position="613"/>
        <end position="726"/>
    </location>
</feature>
<evidence type="ECO:0000256" key="6">
    <source>
        <dbReference type="SAM" id="Phobius"/>
    </source>
</evidence>
<comment type="caution">
    <text evidence="9">The sequence shown here is derived from an EMBL/GenBank/DDBJ whole genome shotgun (WGS) entry which is preliminary data.</text>
</comment>
<feature type="transmembrane region" description="Helical" evidence="6">
    <location>
        <begin position="662"/>
        <end position="684"/>
    </location>
</feature>
<protein>
    <submittedName>
        <fullName evidence="9">Efflux ABC transporter, permease protein</fullName>
    </submittedName>
</protein>
<dbReference type="GO" id="GO:0005886">
    <property type="term" value="C:plasma membrane"/>
    <property type="evidence" value="ECO:0007669"/>
    <property type="project" value="UniProtKB-SubCell"/>
</dbReference>
<feature type="transmembrane region" description="Helical" evidence="6">
    <location>
        <begin position="696"/>
        <end position="716"/>
    </location>
</feature>
<feature type="transmembrane region" description="Helical" evidence="6">
    <location>
        <begin position="217"/>
        <end position="242"/>
    </location>
</feature>
<gene>
    <name evidence="9" type="ORF">BACPLE_01407</name>
</gene>
<evidence type="ECO:0000313" key="10">
    <source>
        <dbReference type="Proteomes" id="UP000003452"/>
    </source>
</evidence>
<keyword evidence="2" id="KW-1003">Cell membrane</keyword>
<dbReference type="HOGENOM" id="CLU_008713_1_1_10"/>
<evidence type="ECO:0000256" key="5">
    <source>
        <dbReference type="ARBA" id="ARBA00023136"/>
    </source>
</evidence>
<evidence type="ECO:0000256" key="1">
    <source>
        <dbReference type="ARBA" id="ARBA00004651"/>
    </source>
</evidence>
<reference evidence="9 10" key="1">
    <citation type="submission" date="2008-08" db="EMBL/GenBank/DDBJ databases">
        <title>Draft genome sequence of Bacteroides plebeius (DSM 17135).</title>
        <authorList>
            <person name="Sudarsanam P."/>
            <person name="Ley R."/>
            <person name="Guruge J."/>
            <person name="Turnbaugh P.J."/>
            <person name="Mahowald M."/>
            <person name="Liep D."/>
            <person name="Gordon J."/>
        </authorList>
    </citation>
    <scope>NUCLEOTIDE SEQUENCE [LARGE SCALE GENOMIC DNA]</scope>
    <source>
        <strain evidence="10">DSM 17135 / JCM 12973 / M2</strain>
    </source>
</reference>
<dbReference type="PANTHER" id="PTHR30572:SF18">
    <property type="entry name" value="ABC-TYPE MACROLIDE FAMILY EXPORT SYSTEM PERMEASE COMPONENT 2"/>
    <property type="match status" value="1"/>
</dbReference>
<feature type="domain" description="MacB-like periplasmic core" evidence="8">
    <location>
        <begin position="50"/>
        <end position="166"/>
    </location>
</feature>
<proteinExistence type="predicted"/>
<feature type="transmembrane region" description="Helical" evidence="6">
    <location>
        <begin position="263"/>
        <end position="286"/>
    </location>
</feature>
<keyword evidence="3 6" id="KW-0812">Transmembrane</keyword>
<dbReference type="AlphaFoldDB" id="B5CXG6"/>
<accession>B5CXG6</accession>
<evidence type="ECO:0000259" key="7">
    <source>
        <dbReference type="Pfam" id="PF02687"/>
    </source>
</evidence>
<dbReference type="Pfam" id="PF12704">
    <property type="entry name" value="MacB_PCD"/>
    <property type="match status" value="1"/>
</dbReference>
<feature type="domain" description="ABC3 transporter permease C-terminal" evidence="7">
    <location>
        <begin position="223"/>
        <end position="332"/>
    </location>
</feature>
<feature type="transmembrane region" description="Helical" evidence="6">
    <location>
        <begin position="306"/>
        <end position="331"/>
    </location>
</feature>
<evidence type="ECO:0000256" key="2">
    <source>
        <dbReference type="ARBA" id="ARBA00022475"/>
    </source>
</evidence>
<dbReference type="InterPro" id="IPR003838">
    <property type="entry name" value="ABC3_permease_C"/>
</dbReference>
<dbReference type="InterPro" id="IPR025857">
    <property type="entry name" value="MacB_PCD"/>
</dbReference>
<reference evidence="9 10" key="2">
    <citation type="submission" date="2008-08" db="EMBL/GenBank/DDBJ databases">
        <authorList>
            <person name="Fulton L."/>
            <person name="Clifton S."/>
            <person name="Fulton B."/>
            <person name="Xu J."/>
            <person name="Minx P."/>
            <person name="Pepin K.H."/>
            <person name="Johnson M."/>
            <person name="Thiruvilangam P."/>
            <person name="Bhonagiri V."/>
            <person name="Nash W.E."/>
            <person name="Mardis E.R."/>
            <person name="Wilson R.K."/>
        </authorList>
    </citation>
    <scope>NUCLEOTIDE SEQUENCE [LARGE SCALE GENOMIC DNA]</scope>
    <source>
        <strain evidence="10">DSM 17135 / JCM 12973 / M2</strain>
    </source>
</reference>
<dbReference type="EMBL" id="ABQC02000016">
    <property type="protein sequence ID" value="EDY96101.1"/>
    <property type="molecule type" value="Genomic_DNA"/>
</dbReference>
<dbReference type="Pfam" id="PF02687">
    <property type="entry name" value="FtsX"/>
    <property type="match status" value="2"/>
</dbReference>
<organism evidence="9 10">
    <name type="scientific">Phocaeicola plebeius (strain DSM 17135 / JCM 12973 / CCUG 54634 / M2)</name>
    <name type="common">Bacteroides plebeius</name>
    <dbReference type="NCBI Taxonomy" id="484018"/>
    <lineage>
        <taxon>Bacteria</taxon>
        <taxon>Pseudomonadati</taxon>
        <taxon>Bacteroidota</taxon>
        <taxon>Bacteroidia</taxon>
        <taxon>Bacteroidales</taxon>
        <taxon>Bacteroidaceae</taxon>
        <taxon>Phocaeicola</taxon>
    </lineage>
</organism>
<keyword evidence="4 6" id="KW-1133">Transmembrane helix</keyword>
<feature type="transmembrane region" description="Helical" evidence="6">
    <location>
        <begin position="351"/>
        <end position="373"/>
    </location>
</feature>
<keyword evidence="5 6" id="KW-0472">Membrane</keyword>
<dbReference type="eggNOG" id="COG0577">
    <property type="taxonomic scope" value="Bacteria"/>
</dbReference>
<evidence type="ECO:0000259" key="8">
    <source>
        <dbReference type="Pfam" id="PF12704"/>
    </source>
</evidence>
<comment type="subcellular location">
    <subcellularLocation>
        <location evidence="1">Cell membrane</location>
        <topology evidence="1">Multi-pass membrane protein</topology>
    </subcellularLocation>
</comment>
<dbReference type="InterPro" id="IPR050250">
    <property type="entry name" value="Macrolide_Exporter_MacB"/>
</dbReference>
<sequence length="733" mass="82900">MDRENVYVSRCQIGENDALVSSTLNGDTLAVDPSLVMQRSRVTLLDHDMIRYKDNRLQVNMIVADTTFLKLFRYQLLQGEYSLSKPGMALLSEHLAHKLFGKQNPIGETFVLSTGKSVTVSGIFATPENKSILQVDAILSEMPGALWERMPMEFVRFVPGADIQKLNEAGKILRPTQVGDGSMYTFSLLSLKDVYWESRLLYRTSPTMCVSGNRAQLYVLSAMCIFIFFIGLLNYINLYAVLLGKRLRIYLLHRVWGAGFRPLFMLVYWENLVLSVLSLLLAWTVVELAQPFVNRLFDTVFTVGTFDVWVSLSLLVWLPLLISLCTVVRCWKSPLGMSLVRSGNDRKSIRLRQGFLFVQYTVTIVLVVLALFFHRHLNLLLNTPPGFQVENVIHANLVYESTDYASYTDESIQARKQRVAQIDEALSKCPDIVNWTAGLYSILDFDYTAEFQNAKGETVSLNQNFSTPEFFTLFNLKLVEGKLPVEEDGFVVNRAALRVLGYTSLEGATVLDLRMKEFVPDLQARPIVGVIEDYYSGHISKGVRPMLFMVSPTMRGDVYQIACQPGKLSQVIDYLRKLEREVYGTENFQYSLLKDDVQKLYKSDQQVATIYSAFAFIAIVISCLGLLGISLFDIRQRYREIAIRKVNGAMLKDLYVLLLRRYVGMLLLAAVVAVPLAWLAIHYYTADLVVKAPVTVGLFLAAFLIVAVISVATLLWQVNKASRINPSEVMKNE</sequence>